<dbReference type="GO" id="GO:0003677">
    <property type="term" value="F:DNA binding"/>
    <property type="evidence" value="ECO:0007669"/>
    <property type="project" value="UniProtKB-UniRule"/>
</dbReference>
<comment type="similarity">
    <text evidence="2 6">Belongs to the transposase mutator family.</text>
</comment>
<dbReference type="STRING" id="85558.T45_09196"/>
<dbReference type="Proteomes" id="UP000010931">
    <property type="component" value="Unassembled WGS sequence"/>
</dbReference>
<sequence>MNATTGHLIEAVDRVSLAVADGSVQGADVKSMPVSENGLSSELLEELAALAAEKVHGGEGLRLMGEGGLLPELAQHLMQAALEAEMDEHLAAEAGRIGGRGSRSGGNMRNGYRAKKVMTEVGAVTVQVPRDRLGTFRPRLLPVHARRTGEIVSTSLRRTGW</sequence>
<evidence type="ECO:0000256" key="5">
    <source>
        <dbReference type="ARBA" id="ARBA00023172"/>
    </source>
</evidence>
<evidence type="ECO:0000313" key="7">
    <source>
        <dbReference type="EMBL" id="ELP66001.1"/>
    </source>
</evidence>
<dbReference type="PANTHER" id="PTHR33217:SF7">
    <property type="entry name" value="TRANSPOSASE FOR INSERTION SEQUENCE ELEMENT IS1081"/>
    <property type="match status" value="1"/>
</dbReference>
<reference evidence="7 8" key="1">
    <citation type="journal article" date="2011" name="Plasmid">
        <title>Streptomyces turgidiscabies Car8 contains a modular pathogenicity island that shares virulence genes with other actinobacterial plant pathogens.</title>
        <authorList>
            <person name="Huguet-Tapia J.C."/>
            <person name="Badger J.H."/>
            <person name="Loria R."/>
            <person name="Pettis G.S."/>
        </authorList>
    </citation>
    <scope>NUCLEOTIDE SEQUENCE [LARGE SCALE GENOMIC DNA]</scope>
    <source>
        <strain evidence="7 8">Car8</strain>
    </source>
</reference>
<dbReference type="PATRIC" id="fig|698760.3.peg.5277"/>
<evidence type="ECO:0000256" key="4">
    <source>
        <dbReference type="ARBA" id="ARBA00023125"/>
    </source>
</evidence>
<keyword evidence="4 6" id="KW-0238">DNA-binding</keyword>
<dbReference type="EMBL" id="AEJB01000361">
    <property type="protein sequence ID" value="ELP66001.1"/>
    <property type="molecule type" value="Genomic_DNA"/>
</dbReference>
<dbReference type="GO" id="GO:0006313">
    <property type="term" value="P:DNA transposition"/>
    <property type="evidence" value="ECO:0007669"/>
    <property type="project" value="UniProtKB-UniRule"/>
</dbReference>
<proteinExistence type="inferred from homology"/>
<evidence type="ECO:0000313" key="8">
    <source>
        <dbReference type="Proteomes" id="UP000010931"/>
    </source>
</evidence>
<organism evidence="7 8">
    <name type="scientific">Streptomyces turgidiscabies (strain Car8)</name>
    <dbReference type="NCBI Taxonomy" id="698760"/>
    <lineage>
        <taxon>Bacteria</taxon>
        <taxon>Bacillati</taxon>
        <taxon>Actinomycetota</taxon>
        <taxon>Actinomycetes</taxon>
        <taxon>Kitasatosporales</taxon>
        <taxon>Streptomycetaceae</taxon>
        <taxon>Streptomyces</taxon>
    </lineage>
</organism>
<evidence type="ECO:0000256" key="6">
    <source>
        <dbReference type="RuleBase" id="RU365089"/>
    </source>
</evidence>
<keyword evidence="5 6" id="KW-0233">DNA recombination</keyword>
<keyword evidence="6" id="KW-0814">Transposable element</keyword>
<comment type="function">
    <text evidence="1 6">Required for the transposition of the insertion element.</text>
</comment>
<evidence type="ECO:0000256" key="3">
    <source>
        <dbReference type="ARBA" id="ARBA00022578"/>
    </source>
</evidence>
<protein>
    <recommendedName>
        <fullName evidence="6">Mutator family transposase</fullName>
    </recommendedName>
</protein>
<dbReference type="Pfam" id="PF00872">
    <property type="entry name" value="Transposase_mut"/>
    <property type="match status" value="1"/>
</dbReference>
<dbReference type="PANTHER" id="PTHR33217">
    <property type="entry name" value="TRANSPOSASE FOR INSERTION SEQUENCE ELEMENT IS1081"/>
    <property type="match status" value="1"/>
</dbReference>
<accession>L7F4Q3</accession>
<name>L7F4Q3_STRT8</name>
<dbReference type="InterPro" id="IPR001207">
    <property type="entry name" value="Transposase_mutator"/>
</dbReference>
<evidence type="ECO:0000256" key="1">
    <source>
        <dbReference type="ARBA" id="ARBA00002190"/>
    </source>
</evidence>
<keyword evidence="3 6" id="KW-0815">Transposition</keyword>
<dbReference type="AlphaFoldDB" id="L7F4Q3"/>
<gene>
    <name evidence="7" type="ORF">STRTUCAR8_01742</name>
</gene>
<evidence type="ECO:0000256" key="2">
    <source>
        <dbReference type="ARBA" id="ARBA00010961"/>
    </source>
</evidence>
<keyword evidence="8" id="KW-1185">Reference proteome</keyword>
<dbReference type="GO" id="GO:0004803">
    <property type="term" value="F:transposase activity"/>
    <property type="evidence" value="ECO:0007669"/>
    <property type="project" value="UniProtKB-UniRule"/>
</dbReference>
<comment type="caution">
    <text evidence="7">The sequence shown here is derived from an EMBL/GenBank/DDBJ whole genome shotgun (WGS) entry which is preliminary data.</text>
</comment>